<keyword evidence="2" id="KW-0812">Transmembrane</keyword>
<feature type="region of interest" description="Disordered" evidence="1">
    <location>
        <begin position="528"/>
        <end position="650"/>
    </location>
</feature>
<feature type="compositionally biased region" description="Low complexity" evidence="1">
    <location>
        <begin position="528"/>
        <end position="572"/>
    </location>
</feature>
<feature type="compositionally biased region" description="Low complexity" evidence="1">
    <location>
        <begin position="603"/>
        <end position="640"/>
    </location>
</feature>
<keyword evidence="2" id="KW-0472">Membrane</keyword>
<proteinExistence type="predicted"/>
<dbReference type="RefSeq" id="WP_165134964.1">
    <property type="nucleotide sequence ID" value="NZ_CP049250.1"/>
</dbReference>
<feature type="region of interest" description="Disordered" evidence="1">
    <location>
        <begin position="366"/>
        <end position="391"/>
    </location>
</feature>
<evidence type="ECO:0000313" key="3">
    <source>
        <dbReference type="EMBL" id="MBB4143785.1"/>
    </source>
</evidence>
<name>A0A7W6PQ51_9HYPH</name>
<evidence type="ECO:0000256" key="2">
    <source>
        <dbReference type="SAM" id="Phobius"/>
    </source>
</evidence>
<reference evidence="3 4" key="1">
    <citation type="submission" date="2020-08" db="EMBL/GenBank/DDBJ databases">
        <title>Genomic Encyclopedia of Type Strains, Phase IV (KMG-IV): sequencing the most valuable type-strain genomes for metagenomic binning, comparative biology and taxonomic classification.</title>
        <authorList>
            <person name="Goeker M."/>
        </authorList>
    </citation>
    <scope>NUCLEOTIDE SEQUENCE [LARGE SCALE GENOMIC DNA]</scope>
    <source>
        <strain evidence="3 4">DSM 29514</strain>
    </source>
</reference>
<comment type="caution">
    <text evidence="3">The sequence shown here is derived from an EMBL/GenBank/DDBJ whole genome shotgun (WGS) entry which is preliminary data.</text>
</comment>
<sequence length="839" mass="88611">MADFVAVIRRAVDGLANNTPEMRIRVYEKARGAVQRQLESMKPQPSEDMLRRQMEKLEAAIRDVEAEHREAAPPDDDASLAAAQPDEAIAEAPAEPVQAYEEPPEAAAAEEAQTEAYHQPQDEQEAEPVYGDHHQQSEPEPLPVQPYDVSGGHYASQDASQAEPEWVNQPVADASSEPYQPDHSDDALVSVEAEPDARSNDPFADEDDVETARPAPPVHHGHFDQASIATDEAVIDSNAWVQAETEATQPDEASEADAAVDAPVDAYEAPVPERPVSVAPAWPDAPSTAPVVGEYSQPEPVVDWTPDEVPVRASRPMEEHAWADEADYKDAQPAEPSAKTFDDSAAAELFSAHFEEPTHVATDARMPPVSDFPDLDPAPSQSRGPELEPHDPFAEFISAKPEPATTAKPEPADADPWNDLEELIGYDKTKAAAAATGVAAGAAGVAAARAATTSDVKPRDQLAENQELEELMAQPVARPYRVAPKPKRNYVGILLGVVGLAILAGGGYAIWLNRDALSGLIGGTDSAAPAVQQTGQPAGQPAQTATPAAQTPPAKQTAATTPAAQPATAAKPGEPQKFTQRLMPDGTEKDSGSGGPAGTAGNQSVAQVSPPAASAQPPAGTAAPANGAPAPNTAAGATAPGVPPSSQPANTVAVAGNKIFLYEERVGQSSPTAVEGSVSWSLQKEAVENGKTEPAVQGRISIPGRGLTALVTFKRNTDPSLPASHLVEFVFSLPPNFEGGSIDSVQRISMKQTEQDRGDPLVAVPAKITPDFHMIALNDFPDARARNLDLIRSRDWIDVPLIYSNGRRALLTMQKGDDGRKAFDEATRVWQAAAPQQGQ</sequence>
<dbReference type="EMBL" id="JACIEC010000002">
    <property type="protein sequence ID" value="MBB4143785.1"/>
    <property type="molecule type" value="Genomic_DNA"/>
</dbReference>
<organism evidence="3 4">
    <name type="scientific">Rhizobium rhizoryzae</name>
    <dbReference type="NCBI Taxonomy" id="451876"/>
    <lineage>
        <taxon>Bacteria</taxon>
        <taxon>Pseudomonadati</taxon>
        <taxon>Pseudomonadota</taxon>
        <taxon>Alphaproteobacteria</taxon>
        <taxon>Hyphomicrobiales</taxon>
        <taxon>Rhizobiaceae</taxon>
        <taxon>Rhizobium/Agrobacterium group</taxon>
        <taxon>Rhizobium</taxon>
    </lineage>
</organism>
<evidence type="ECO:0000256" key="1">
    <source>
        <dbReference type="SAM" id="MobiDB-lite"/>
    </source>
</evidence>
<feature type="region of interest" description="Disordered" evidence="1">
    <location>
        <begin position="64"/>
        <end position="230"/>
    </location>
</feature>
<evidence type="ECO:0000313" key="4">
    <source>
        <dbReference type="Proteomes" id="UP000519897"/>
    </source>
</evidence>
<accession>A0A7W6PQ51</accession>
<keyword evidence="2" id="KW-1133">Transmembrane helix</keyword>
<keyword evidence="4" id="KW-1185">Reference proteome</keyword>
<protein>
    <submittedName>
        <fullName evidence="3">Uncharacterized protein</fullName>
    </submittedName>
</protein>
<dbReference type="Proteomes" id="UP000519897">
    <property type="component" value="Unassembled WGS sequence"/>
</dbReference>
<feature type="region of interest" description="Disordered" evidence="1">
    <location>
        <begin position="240"/>
        <end position="259"/>
    </location>
</feature>
<feature type="transmembrane region" description="Helical" evidence="2">
    <location>
        <begin position="490"/>
        <end position="511"/>
    </location>
</feature>
<gene>
    <name evidence="3" type="ORF">GGQ72_002337</name>
</gene>
<dbReference type="AlphaFoldDB" id="A0A7W6PQ51"/>
<feature type="compositionally biased region" description="Low complexity" evidence="1">
    <location>
        <begin position="79"/>
        <end position="116"/>
    </location>
</feature>